<keyword evidence="2" id="KW-0560">Oxidoreductase</keyword>
<name>A0A380FH96_STAGA</name>
<dbReference type="EC" id="1.1.1.100" evidence="2"/>
<dbReference type="GO" id="GO:0004316">
    <property type="term" value="F:3-oxoacyl-[acyl-carrier-protein] reductase (NADPH) activity"/>
    <property type="evidence" value="ECO:0007669"/>
    <property type="project" value="UniProtKB-EC"/>
</dbReference>
<dbReference type="EMBL" id="UHDK01000001">
    <property type="protein sequence ID" value="SUM32811.1"/>
    <property type="molecule type" value="Genomic_DNA"/>
</dbReference>
<evidence type="ECO:0000313" key="3">
    <source>
        <dbReference type="Proteomes" id="UP000255277"/>
    </source>
</evidence>
<sequence length="90" mass="10438">MIGGSGSIGTAITERLLSDGYEVIVHYNQADLSSLQEHYQGQAVQFVQCDLSKVDNLDKYFLFCSKFRLFDIHQWASFIRYVTRYDRCDD</sequence>
<dbReference type="AlphaFoldDB" id="A0A380FH96"/>
<proteinExistence type="predicted"/>
<feature type="domain" description="NAD-dependent epimerase/dehydratase" evidence="1">
    <location>
        <begin position="2"/>
        <end position="61"/>
    </location>
</feature>
<protein>
    <submittedName>
        <fullName evidence="2">3-oxoacyl-ACP reductase</fullName>
        <ecNumber evidence="2">1.1.1.100</ecNumber>
    </submittedName>
</protein>
<organism evidence="2 3">
    <name type="scientific">Staphylococcus gallinarum</name>
    <dbReference type="NCBI Taxonomy" id="1293"/>
    <lineage>
        <taxon>Bacteria</taxon>
        <taxon>Bacillati</taxon>
        <taxon>Bacillota</taxon>
        <taxon>Bacilli</taxon>
        <taxon>Bacillales</taxon>
        <taxon>Staphylococcaceae</taxon>
        <taxon>Staphylococcus</taxon>
    </lineage>
</organism>
<dbReference type="InterPro" id="IPR036291">
    <property type="entry name" value="NAD(P)-bd_dom_sf"/>
</dbReference>
<dbReference type="Proteomes" id="UP000255277">
    <property type="component" value="Unassembled WGS sequence"/>
</dbReference>
<gene>
    <name evidence="2" type="ORF">NCTC12195_02260</name>
</gene>
<dbReference type="Pfam" id="PF01370">
    <property type="entry name" value="Epimerase"/>
    <property type="match status" value="1"/>
</dbReference>
<accession>A0A380FH96</accession>
<reference evidence="2 3" key="1">
    <citation type="submission" date="2018-06" db="EMBL/GenBank/DDBJ databases">
        <authorList>
            <consortium name="Pathogen Informatics"/>
            <person name="Doyle S."/>
        </authorList>
    </citation>
    <scope>NUCLEOTIDE SEQUENCE [LARGE SCALE GENOMIC DNA]</scope>
    <source>
        <strain evidence="2 3">NCTC12195</strain>
    </source>
</reference>
<dbReference type="Gene3D" id="3.40.50.720">
    <property type="entry name" value="NAD(P)-binding Rossmann-like Domain"/>
    <property type="match status" value="1"/>
</dbReference>
<dbReference type="InterPro" id="IPR001509">
    <property type="entry name" value="Epimerase_deHydtase"/>
</dbReference>
<dbReference type="SUPFAM" id="SSF51735">
    <property type="entry name" value="NAD(P)-binding Rossmann-fold domains"/>
    <property type="match status" value="1"/>
</dbReference>
<evidence type="ECO:0000313" key="2">
    <source>
        <dbReference type="EMBL" id="SUM32811.1"/>
    </source>
</evidence>
<evidence type="ECO:0000259" key="1">
    <source>
        <dbReference type="Pfam" id="PF01370"/>
    </source>
</evidence>